<evidence type="ECO:0000313" key="2">
    <source>
        <dbReference type="EMBL" id="KAK1937678.1"/>
    </source>
</evidence>
<sequence length="299" mass="31918">MSNVHLHLISRLNAVGSDGLASAVRRCIREGVTGKQDLAHIAGAVLRQLPYLGIQDTTSILAGLAKVHYRNFQLFSALVERLGQVGEIPLKEASVLLHSFSKIHFNNSDLTAKCADVVKSNIDAIRPKEAAKLLHALTKLRYEDAALLSGLVASTQQHLTDLDDCSLANFVIGCAKITVSDKTIALICQELTARAGTLGPLEALRSLLALVHFKAHKDANATSNNIVKTLNCNLLSLLQLTLVLESVAALGSQGAQRISAALLRKRDTYATVPPDLDSRIQAALAAVAVGQRDESPSGE</sequence>
<reference evidence="2" key="2">
    <citation type="submission" date="2021-05" db="EMBL/GenBank/DDBJ databases">
        <authorList>
            <person name="Pain A."/>
        </authorList>
    </citation>
    <scope>NUCLEOTIDE SEQUENCE</scope>
    <source>
        <strain evidence="2">1802A</strain>
    </source>
</reference>
<accession>A0AAD9GG00</accession>
<feature type="domain" description="RNA-editing substrate-binding complex 6 protein" evidence="1">
    <location>
        <begin position="40"/>
        <end position="156"/>
    </location>
</feature>
<dbReference type="InterPro" id="IPR058917">
    <property type="entry name" value="RESC6_dom"/>
</dbReference>
<reference evidence="2" key="1">
    <citation type="journal article" date="2014" name="Nucleic Acids Res.">
        <title>The evolutionary dynamics of variant antigen genes in Babesia reveal a history of genomic innovation underlying host-parasite interaction.</title>
        <authorList>
            <person name="Jackson A.P."/>
            <person name="Otto T.D."/>
            <person name="Darby A."/>
            <person name="Ramaprasad A."/>
            <person name="Xia D."/>
            <person name="Echaide I.E."/>
            <person name="Farber M."/>
            <person name="Gahlot S."/>
            <person name="Gamble J."/>
            <person name="Gupta D."/>
            <person name="Gupta Y."/>
            <person name="Jackson L."/>
            <person name="Malandrin L."/>
            <person name="Malas T.B."/>
            <person name="Moussa E."/>
            <person name="Nair M."/>
            <person name="Reid A.J."/>
            <person name="Sanders M."/>
            <person name="Sharma J."/>
            <person name="Tracey A."/>
            <person name="Quail M.A."/>
            <person name="Weir W."/>
            <person name="Wastling J.M."/>
            <person name="Hall N."/>
            <person name="Willadsen P."/>
            <person name="Lingelbach K."/>
            <person name="Shiels B."/>
            <person name="Tait A."/>
            <person name="Berriman M."/>
            <person name="Allred D.R."/>
            <person name="Pain A."/>
        </authorList>
    </citation>
    <scope>NUCLEOTIDE SEQUENCE</scope>
    <source>
        <strain evidence="2">1802A</strain>
    </source>
</reference>
<dbReference type="Proteomes" id="UP001195914">
    <property type="component" value="Unassembled WGS sequence"/>
</dbReference>
<proteinExistence type="predicted"/>
<dbReference type="Pfam" id="PF26188">
    <property type="entry name" value="RESC6"/>
    <property type="match status" value="1"/>
</dbReference>
<evidence type="ECO:0000313" key="3">
    <source>
        <dbReference type="Proteomes" id="UP001195914"/>
    </source>
</evidence>
<name>A0AAD9GG00_BABDI</name>
<organism evidence="2 3">
    <name type="scientific">Babesia divergens</name>
    <dbReference type="NCBI Taxonomy" id="32595"/>
    <lineage>
        <taxon>Eukaryota</taxon>
        <taxon>Sar</taxon>
        <taxon>Alveolata</taxon>
        <taxon>Apicomplexa</taxon>
        <taxon>Aconoidasida</taxon>
        <taxon>Piroplasmida</taxon>
        <taxon>Babesiidae</taxon>
        <taxon>Babesia</taxon>
    </lineage>
</organism>
<protein>
    <recommendedName>
        <fullName evidence="1">RNA-editing substrate-binding complex 6 protein domain-containing protein</fullName>
    </recommendedName>
</protein>
<dbReference type="AlphaFoldDB" id="A0AAD9GG00"/>
<keyword evidence="3" id="KW-1185">Reference proteome</keyword>
<gene>
    <name evidence="2" type="ORF">X943_003825</name>
</gene>
<evidence type="ECO:0000259" key="1">
    <source>
        <dbReference type="Pfam" id="PF26188"/>
    </source>
</evidence>
<comment type="caution">
    <text evidence="2">The sequence shown here is derived from an EMBL/GenBank/DDBJ whole genome shotgun (WGS) entry which is preliminary data.</text>
</comment>
<dbReference type="EMBL" id="JAHBMH010000033">
    <property type="protein sequence ID" value="KAK1937678.1"/>
    <property type="molecule type" value="Genomic_DNA"/>
</dbReference>